<feature type="domain" description="DUF7088" evidence="3">
    <location>
        <begin position="49"/>
        <end position="110"/>
    </location>
</feature>
<protein>
    <submittedName>
        <fullName evidence="4">Uncharacterized protein</fullName>
    </submittedName>
</protein>
<evidence type="ECO:0000313" key="4">
    <source>
        <dbReference type="EMBL" id="ORC37345.1"/>
    </source>
</evidence>
<comment type="caution">
    <text evidence="4">The sequence shown here is derived from an EMBL/GenBank/DDBJ whole genome shotgun (WGS) entry which is preliminary data.</text>
</comment>
<reference evidence="4 5" key="1">
    <citation type="submission" date="2017-03" db="EMBL/GenBank/DDBJ databases">
        <title>Draft Genome sequence of Marispirochaeta sp. strain JC444.</title>
        <authorList>
            <person name="Shivani Y."/>
            <person name="Subhash Y."/>
            <person name="Sasikala C."/>
            <person name="Ramana C."/>
        </authorList>
    </citation>
    <scope>NUCLEOTIDE SEQUENCE [LARGE SCALE GENOMIC DNA]</scope>
    <source>
        <strain evidence="4 5">JC444</strain>
    </source>
</reference>
<dbReference type="EMBL" id="MWQY01000003">
    <property type="protein sequence ID" value="ORC37345.1"/>
    <property type="molecule type" value="Genomic_DNA"/>
</dbReference>
<proteinExistence type="predicted"/>
<dbReference type="SUPFAM" id="SSF52317">
    <property type="entry name" value="Class I glutamine amidotransferase-like"/>
    <property type="match status" value="1"/>
</dbReference>
<dbReference type="InterPro" id="IPR029062">
    <property type="entry name" value="Class_I_gatase-like"/>
</dbReference>
<evidence type="ECO:0000259" key="2">
    <source>
        <dbReference type="Pfam" id="PF09822"/>
    </source>
</evidence>
<accession>A0A1Y1S2P6</accession>
<dbReference type="Pfam" id="PF23357">
    <property type="entry name" value="DUF7088"/>
    <property type="match status" value="1"/>
</dbReference>
<feature type="transmembrane region" description="Helical" evidence="1">
    <location>
        <begin position="449"/>
        <end position="473"/>
    </location>
</feature>
<dbReference type="OrthoDB" id="9766228at2"/>
<evidence type="ECO:0000256" key="1">
    <source>
        <dbReference type="SAM" id="Phobius"/>
    </source>
</evidence>
<feature type="domain" description="ABC-type uncharacterised transport system" evidence="2">
    <location>
        <begin position="179"/>
        <end position="363"/>
    </location>
</feature>
<name>A0A1Y1S2P6_9SPIO</name>
<organism evidence="4 5">
    <name type="scientific">Marispirochaeta aestuarii</name>
    <dbReference type="NCBI Taxonomy" id="1963862"/>
    <lineage>
        <taxon>Bacteria</taxon>
        <taxon>Pseudomonadati</taxon>
        <taxon>Spirochaetota</taxon>
        <taxon>Spirochaetia</taxon>
        <taxon>Spirochaetales</taxon>
        <taxon>Spirochaetaceae</taxon>
        <taxon>Marispirochaeta</taxon>
    </lineage>
</organism>
<dbReference type="InterPro" id="IPR019196">
    <property type="entry name" value="ABC_transp_unknown"/>
</dbReference>
<keyword evidence="1" id="KW-0812">Transmembrane</keyword>
<keyword evidence="5" id="KW-1185">Reference proteome</keyword>
<dbReference type="InterPro" id="IPR055396">
    <property type="entry name" value="DUF7088"/>
</dbReference>
<dbReference type="RefSeq" id="WP_083048526.1">
    <property type="nucleotide sequence ID" value="NZ_MWQY01000003.1"/>
</dbReference>
<feature type="transmembrane region" description="Helical" evidence="1">
    <location>
        <begin position="16"/>
        <end position="38"/>
    </location>
</feature>
<sequence>MMQSLRSILKNKRLRYGAYAATLTASLLCGLVILNMIVQQIPLKIDLTKNRLFSLSEQTRKILTELEEPVTLYALYPAGEEETSILEILQEYDRIGPSVDLKIIDPDLNPGLLARFAGEGEKVESGSIIVEGDTRFRVIPYMELYDIRYNPQGHPQVTGIQVEPRVSQAINYVSSGYNPKIYELSGHGEYSLGEYGIESMLRAESYEIESLNLLRSDEVPADASVLLVSSPKYEISDEELRKIYEYVENGGRMIVMVDFIGDPSPGGRAILQSYGLEIGEGFIMEADASRYVRSPLFVAPELMDHGITEPLVDNNLDVITPNAVPLVQTGRKPRSVDLTPLLSTTARAWSRTDRENSSLLLQETDLPGPHIIAWTVERKKYIDGDPPAFRVVAVGNSIFLGSIPPYGQIKGNIDFFLSALSWLSEGKERVSIRAKSFYRSPLRLTAFQLYLYAGIIIILIPATLLVCGTIVWIRRRHL</sequence>
<dbReference type="AlphaFoldDB" id="A0A1Y1S2P6"/>
<dbReference type="Proteomes" id="UP000192343">
    <property type="component" value="Unassembled WGS sequence"/>
</dbReference>
<evidence type="ECO:0000313" key="5">
    <source>
        <dbReference type="Proteomes" id="UP000192343"/>
    </source>
</evidence>
<dbReference type="STRING" id="1963862.B4O97_03905"/>
<dbReference type="Pfam" id="PF09822">
    <property type="entry name" value="ABC_transp_aux"/>
    <property type="match status" value="1"/>
</dbReference>
<evidence type="ECO:0000259" key="3">
    <source>
        <dbReference type="Pfam" id="PF23357"/>
    </source>
</evidence>
<keyword evidence="1" id="KW-0472">Membrane</keyword>
<gene>
    <name evidence="4" type="ORF">B4O97_03905</name>
</gene>
<keyword evidence="1" id="KW-1133">Transmembrane helix</keyword>